<keyword evidence="2" id="KW-0812">Transmembrane</keyword>
<accession>A0A2V4NCC7</accession>
<keyword evidence="2" id="KW-0472">Membrane</keyword>
<proteinExistence type="predicted"/>
<dbReference type="EMBL" id="PYBW01000081">
    <property type="protein sequence ID" value="PYC76780.1"/>
    <property type="molecule type" value="Genomic_DNA"/>
</dbReference>
<dbReference type="AlphaFoldDB" id="A0A2V4NCC7"/>
<name>A0A2V4NCC7_9ACTN</name>
<feature type="compositionally biased region" description="Polar residues" evidence="1">
    <location>
        <begin position="285"/>
        <end position="301"/>
    </location>
</feature>
<organism evidence="3 4">
    <name type="scientific">Streptomyces tateyamensis</name>
    <dbReference type="NCBI Taxonomy" id="565073"/>
    <lineage>
        <taxon>Bacteria</taxon>
        <taxon>Bacillati</taxon>
        <taxon>Actinomycetota</taxon>
        <taxon>Actinomycetes</taxon>
        <taxon>Kitasatosporales</taxon>
        <taxon>Streptomycetaceae</taxon>
        <taxon>Streptomyces</taxon>
    </lineage>
</organism>
<sequence>MSTNRSGRIDRAAAERLLAGPAVGAQGGQGALADLLAAAAAPATEAELTGETAAVEAFREAVRLGPPTAGALGAPARPARRLVSRRRTSARRTGVRAAVAALAVTALGSVAVAAGTGHLPEVLGGAGQRTVADPSSGAVTAPSATTHPAVRPTGAAPARTGPAGGSSTAAAATGGTATGSSAADDLVPLCRQWRGADNDSRFEPLTRAAGGSDRVPAYCAALLLKAAGGDQSPGATPGDGAGQGRSDPSDGTDPQHSATADPGKPDPAATGHGKPSPSPDPGRTKNGNHPSPTGTSEHGNS</sequence>
<feature type="region of interest" description="Disordered" evidence="1">
    <location>
        <begin position="125"/>
        <end position="182"/>
    </location>
</feature>
<feature type="transmembrane region" description="Helical" evidence="2">
    <location>
        <begin position="94"/>
        <end position="114"/>
    </location>
</feature>
<dbReference type="RefSeq" id="WP_110671535.1">
    <property type="nucleotide sequence ID" value="NZ_PYBW01000081.1"/>
</dbReference>
<evidence type="ECO:0000256" key="1">
    <source>
        <dbReference type="SAM" id="MobiDB-lite"/>
    </source>
</evidence>
<gene>
    <name evidence="3" type="ORF">C7C46_21600</name>
</gene>
<evidence type="ECO:0000313" key="3">
    <source>
        <dbReference type="EMBL" id="PYC76780.1"/>
    </source>
</evidence>
<feature type="region of interest" description="Disordered" evidence="1">
    <location>
        <begin position="228"/>
        <end position="301"/>
    </location>
</feature>
<keyword evidence="2" id="KW-1133">Transmembrane helix</keyword>
<feature type="compositionally biased region" description="Low complexity" evidence="1">
    <location>
        <begin position="151"/>
        <end position="182"/>
    </location>
</feature>
<protein>
    <submittedName>
        <fullName evidence="3">Uncharacterized protein</fullName>
    </submittedName>
</protein>
<dbReference type="Proteomes" id="UP000248039">
    <property type="component" value="Unassembled WGS sequence"/>
</dbReference>
<comment type="caution">
    <text evidence="3">The sequence shown here is derived from an EMBL/GenBank/DDBJ whole genome shotgun (WGS) entry which is preliminary data.</text>
</comment>
<reference evidence="3 4" key="1">
    <citation type="submission" date="2018-03" db="EMBL/GenBank/DDBJ databases">
        <title>Bioinformatic expansion and discovery of thiopeptide antibiotics.</title>
        <authorList>
            <person name="Schwalen C.J."/>
            <person name="Hudson G.A."/>
            <person name="Mitchell D.A."/>
        </authorList>
    </citation>
    <scope>NUCLEOTIDE SEQUENCE [LARGE SCALE GENOMIC DNA]</scope>
    <source>
        <strain evidence="3 4">ATCC 21389</strain>
    </source>
</reference>
<evidence type="ECO:0000256" key="2">
    <source>
        <dbReference type="SAM" id="Phobius"/>
    </source>
</evidence>
<keyword evidence="4" id="KW-1185">Reference proteome</keyword>
<evidence type="ECO:0000313" key="4">
    <source>
        <dbReference type="Proteomes" id="UP000248039"/>
    </source>
</evidence>
<dbReference type="OrthoDB" id="4202975at2"/>